<evidence type="ECO:0000256" key="1">
    <source>
        <dbReference type="SAM" id="MobiDB-lite"/>
    </source>
</evidence>
<reference evidence="2" key="1">
    <citation type="submission" date="2015-03" db="EMBL/GenBank/DDBJ databases">
        <title>Long non-coding RNA discovery across the genus Anopheles reveals conserved secondary structures within and beyond the Gambiae complex.</title>
        <authorList>
            <person name="Jenkins A."/>
            <person name="Waterhouse R."/>
            <person name="Muskavitch M."/>
        </authorList>
    </citation>
    <scope>NUCLEOTIDE SEQUENCE</scope>
    <source>
        <tissue evidence="2">Whole body</tissue>
    </source>
</reference>
<evidence type="ECO:0000313" key="2">
    <source>
        <dbReference type="EMBL" id="CFW94372.1"/>
    </source>
</evidence>
<protein>
    <submittedName>
        <fullName evidence="2">Uncharacterized protein</fullName>
    </submittedName>
</protein>
<dbReference type="AlphaFoldDB" id="A0A0E4C723"/>
<feature type="region of interest" description="Disordered" evidence="1">
    <location>
        <begin position="41"/>
        <end position="108"/>
    </location>
</feature>
<dbReference type="EMBL" id="HACL01000078">
    <property type="protein sequence ID" value="CFW94372.1"/>
    <property type="molecule type" value="Transcribed_RNA"/>
</dbReference>
<name>A0A0E4C723_ANOGA</name>
<accession>A0A0E4C723</accession>
<organism evidence="2">
    <name type="scientific">Anopheles gambiae</name>
    <name type="common">African malaria mosquito</name>
    <dbReference type="NCBI Taxonomy" id="7165"/>
    <lineage>
        <taxon>Eukaryota</taxon>
        <taxon>Metazoa</taxon>
        <taxon>Ecdysozoa</taxon>
        <taxon>Arthropoda</taxon>
        <taxon>Hexapoda</taxon>
        <taxon>Insecta</taxon>
        <taxon>Pterygota</taxon>
        <taxon>Neoptera</taxon>
        <taxon>Endopterygota</taxon>
        <taxon>Diptera</taxon>
        <taxon>Nematocera</taxon>
        <taxon>Culicoidea</taxon>
        <taxon>Culicidae</taxon>
        <taxon>Anophelinae</taxon>
        <taxon>Anopheles</taxon>
    </lineage>
</organism>
<proteinExistence type="predicted"/>
<feature type="compositionally biased region" description="Basic and acidic residues" evidence="1">
    <location>
        <begin position="50"/>
        <end position="61"/>
    </location>
</feature>
<sequence>MTGMILSSFIYPVADLTVGGLGGRLGPRRLRGPVDRHSIVLPYGQSTSDKGPRKDGRRGPEAGESILEPMTDDRRAPRRVQTPNSQFSAATTSPPPPTPTDHHLPFTGGLNSSYRLGAPIPLIRHCMYPDHSDHSRFRVKILIEDITR</sequence>